<reference evidence="2" key="1">
    <citation type="submission" date="2020-10" db="EMBL/GenBank/DDBJ databases">
        <title>Chromosome-scale genome assembly of the Allis shad, Alosa alosa.</title>
        <authorList>
            <person name="Margot Z."/>
            <person name="Christophe K."/>
            <person name="Cabau C."/>
            <person name="Louis A."/>
            <person name="Berthelot C."/>
            <person name="Parey E."/>
            <person name="Roest Crollius H."/>
            <person name="Montfort J."/>
            <person name="Robinson-Rechavi M."/>
            <person name="Bucao C."/>
            <person name="Bouchez O."/>
            <person name="Gislard M."/>
            <person name="Lluch J."/>
            <person name="Milhes M."/>
            <person name="Lampietro C."/>
            <person name="Lopez Roques C."/>
            <person name="Donnadieu C."/>
            <person name="Braasch I."/>
            <person name="Desvignes T."/>
            <person name="Postlethwait J."/>
            <person name="Bobe J."/>
            <person name="Guiguen Y."/>
        </authorList>
    </citation>
    <scope>NUCLEOTIDE SEQUENCE</scope>
    <source>
        <strain evidence="2">M-15738</strain>
        <tissue evidence="2">Blood</tissue>
    </source>
</reference>
<protein>
    <submittedName>
        <fullName evidence="2">Uncharacterized protein</fullName>
    </submittedName>
</protein>
<gene>
    <name evidence="2" type="ORF">AALO_G00131540</name>
</gene>
<evidence type="ECO:0000313" key="3">
    <source>
        <dbReference type="Proteomes" id="UP000823561"/>
    </source>
</evidence>
<proteinExistence type="predicted"/>
<feature type="compositionally biased region" description="Polar residues" evidence="1">
    <location>
        <begin position="47"/>
        <end position="58"/>
    </location>
</feature>
<dbReference type="Proteomes" id="UP000823561">
    <property type="component" value="Chromosome 9"/>
</dbReference>
<evidence type="ECO:0000256" key="1">
    <source>
        <dbReference type="SAM" id="MobiDB-lite"/>
    </source>
</evidence>
<dbReference type="EMBL" id="JADWDJ010000009">
    <property type="protein sequence ID" value="KAG5276402.1"/>
    <property type="molecule type" value="Genomic_DNA"/>
</dbReference>
<keyword evidence="3" id="KW-1185">Reference proteome</keyword>
<feature type="compositionally biased region" description="Low complexity" evidence="1">
    <location>
        <begin position="74"/>
        <end position="85"/>
    </location>
</feature>
<accession>A0AAV6GRY0</accession>
<evidence type="ECO:0000313" key="2">
    <source>
        <dbReference type="EMBL" id="KAG5276402.1"/>
    </source>
</evidence>
<comment type="caution">
    <text evidence="2">The sequence shown here is derived from an EMBL/GenBank/DDBJ whole genome shotgun (WGS) entry which is preliminary data.</text>
</comment>
<dbReference type="AlphaFoldDB" id="A0AAV6GRY0"/>
<feature type="region of interest" description="Disordered" evidence="1">
    <location>
        <begin position="1"/>
        <end position="96"/>
    </location>
</feature>
<sequence length="96" mass="9995">MEVTPEYDQKKLQRVVKTGQRSPVPHSPPSRPSRASDACVRRKKASSKTVLTSTTDCSPHSPLGGVTGLPAPKPAGSEEASSPAAVTLLNSSSASR</sequence>
<name>A0AAV6GRY0_9TELE</name>
<organism evidence="2 3">
    <name type="scientific">Alosa alosa</name>
    <name type="common">allis shad</name>
    <dbReference type="NCBI Taxonomy" id="278164"/>
    <lineage>
        <taxon>Eukaryota</taxon>
        <taxon>Metazoa</taxon>
        <taxon>Chordata</taxon>
        <taxon>Craniata</taxon>
        <taxon>Vertebrata</taxon>
        <taxon>Euteleostomi</taxon>
        <taxon>Actinopterygii</taxon>
        <taxon>Neopterygii</taxon>
        <taxon>Teleostei</taxon>
        <taxon>Clupei</taxon>
        <taxon>Clupeiformes</taxon>
        <taxon>Clupeoidei</taxon>
        <taxon>Clupeidae</taxon>
        <taxon>Alosa</taxon>
    </lineage>
</organism>